<dbReference type="EMBL" id="QVQA01000150">
    <property type="protein sequence ID" value="KAF5094764.1"/>
    <property type="molecule type" value="Genomic_DNA"/>
</dbReference>
<protein>
    <submittedName>
        <fullName evidence="1">Uncharacterized protein</fullName>
    </submittedName>
</protein>
<dbReference type="Proteomes" id="UP000744676">
    <property type="component" value="Unassembled WGS sequence"/>
</dbReference>
<sequence length="921" mass="100491">MSSSWSPDQASLQQLVVLLNQTLSPNNAVQRQAAQQLKNVQAMPDINKYLAYLLVTDNLPGVGDAASNISYRPSAGILLKNNIIKHYSTLDPLTVAYVKGSIVPALSSRQSQIPNIAGNVITTLLTQTGLPGWPEILPTLVEMVESESNEFAISTLAKICEDMPLQLDSSANGPSSTSLLIPKFIDFMRSQAPKIRSGSIACINNFIPLKSQPLLQNFDRFLTALFALATDDSFPDTRSSICSAFVAIITTFPENLAPHLQGIISFILHCIKDQDNENVALQAAGFLVELGKTKKVDKSLVAAELKEIVPIVLSSMIYCEEDQARLESLAEDDENIEDRPEDIRPNIVKSKSAHANNTSTAVKNIISESDSDSDSDDEDDDDDDEDDSDWNLRKCSAAALDNFSHGYPEEVLEYAMPHLRTAIVDQSWPVREASILAFGAISHGCLDLVGPNLPELIPFLVNTLKDSVPAVRQITCWTLTRYSSWIAYHSSNGKNHERYLQPVLEGILDCCIDKNKKVQESACCALATLAEDVGAELAPYLEIIFTRLAVCFQRYRAKNIQNLFDAVHAILECVGSAAIAQHPKVVDILIPPLLVRWNNVADEDRDIWALFELMTAVATNLGSLFVPFAGDVYNRALQILSESLIAEQNCQNDETLDSPEKEFAITALDLIDGLVLGLGTQVTELIKSISPPLEELVMAALEDSSMDVRQSTFSLIGDLAATGNTGVLQQYLEQILETALAHMDMQYGPGVFNNAVWATGEISLQVGAAITPFVPRLFTSLAQILVLGGDDVTSGILENTAITIGRLGQIAPDLLKDHLALVADNWVANCHELPENTEKDSAFTGFARIVAANPQGVKSEESLVGILDAFAGYHDPSPSLQQRTRELLEGYRSLVGEEEWARIVDGLSDDGRIGVKSRYGL</sequence>
<organism evidence="1 2">
    <name type="scientific">Geotrichum galactomycetum</name>
    <dbReference type="NCBI Taxonomy" id="27317"/>
    <lineage>
        <taxon>Eukaryota</taxon>
        <taxon>Fungi</taxon>
        <taxon>Dikarya</taxon>
        <taxon>Ascomycota</taxon>
        <taxon>Saccharomycotina</taxon>
        <taxon>Dipodascomycetes</taxon>
        <taxon>Dipodascales</taxon>
        <taxon>Dipodascaceae</taxon>
        <taxon>Geotrichum</taxon>
    </lineage>
</organism>
<name>A0ACB6V1D3_9ASCO</name>
<proteinExistence type="predicted"/>
<evidence type="ECO:0000313" key="1">
    <source>
        <dbReference type="EMBL" id="KAF5094764.1"/>
    </source>
</evidence>
<gene>
    <name evidence="1" type="ORF">D0Z00_003397</name>
</gene>
<evidence type="ECO:0000313" key="2">
    <source>
        <dbReference type="Proteomes" id="UP000744676"/>
    </source>
</evidence>
<accession>A0ACB6V1D3</accession>
<reference evidence="1 2" key="1">
    <citation type="journal article" date="2020" name="Front. Microbiol.">
        <title>Phenotypic and Genetic Characterization of the Cheese Ripening Yeast Geotrichum candidum.</title>
        <authorList>
            <person name="Perkins V."/>
            <person name="Vignola S."/>
            <person name="Lessard M.H."/>
            <person name="Plante P.L."/>
            <person name="Corbeil J."/>
            <person name="Dugat-Bony E."/>
            <person name="Frenette M."/>
            <person name="Labrie S."/>
        </authorList>
    </citation>
    <scope>NUCLEOTIDE SEQUENCE [LARGE SCALE GENOMIC DNA]</scope>
    <source>
        <strain evidence="1 2">LMA-1147</strain>
    </source>
</reference>
<keyword evidence="2" id="KW-1185">Reference proteome</keyword>
<comment type="caution">
    <text evidence="1">The sequence shown here is derived from an EMBL/GenBank/DDBJ whole genome shotgun (WGS) entry which is preliminary data.</text>
</comment>